<evidence type="ECO:0000256" key="1">
    <source>
        <dbReference type="ARBA" id="ARBA00022679"/>
    </source>
</evidence>
<keyword evidence="5" id="KW-0479">Metal-binding</keyword>
<evidence type="ECO:0000256" key="2">
    <source>
        <dbReference type="ARBA" id="ARBA00022727"/>
    </source>
</evidence>
<dbReference type="CDD" id="cd01428">
    <property type="entry name" value="ADK"/>
    <property type="match status" value="1"/>
</dbReference>
<proteinExistence type="inferred from homology"/>
<dbReference type="Gene3D" id="3.40.50.300">
    <property type="entry name" value="P-loop containing nucleotide triphosphate hydrolases"/>
    <property type="match status" value="1"/>
</dbReference>
<keyword evidence="5" id="KW-0963">Cytoplasm</keyword>
<evidence type="ECO:0000256" key="3">
    <source>
        <dbReference type="ARBA" id="ARBA00022741"/>
    </source>
</evidence>
<dbReference type="InterPro" id="IPR006259">
    <property type="entry name" value="Adenyl_kin_sub"/>
</dbReference>
<comment type="subcellular location">
    <subcellularLocation>
        <location evidence="5 7">Cytoplasm</location>
    </subcellularLocation>
</comment>
<dbReference type="NCBIfam" id="TIGR01351">
    <property type="entry name" value="adk"/>
    <property type="match status" value="1"/>
</dbReference>
<evidence type="ECO:0000256" key="5">
    <source>
        <dbReference type="HAMAP-Rule" id="MF_00235"/>
    </source>
</evidence>
<evidence type="ECO:0000313" key="8">
    <source>
        <dbReference type="EMBL" id="BDB96003.1"/>
    </source>
</evidence>
<evidence type="ECO:0000313" key="9">
    <source>
        <dbReference type="Proteomes" id="UP001320209"/>
    </source>
</evidence>
<dbReference type="InterPro" id="IPR000850">
    <property type="entry name" value="Adenylat/UMP-CMP_kin"/>
</dbReference>
<feature type="binding site" evidence="5">
    <location>
        <position position="202"/>
    </location>
    <ligand>
        <name>ATP</name>
        <dbReference type="ChEBI" id="CHEBI:30616"/>
    </ligand>
</feature>
<dbReference type="EMBL" id="AP025225">
    <property type="protein sequence ID" value="BDB96003.1"/>
    <property type="molecule type" value="Genomic_DNA"/>
</dbReference>
<comment type="domain">
    <text evidence="5">Consists of three domains, a large central CORE domain and two small peripheral domains, NMPbind and LID, which undergo movements during catalysis. The LID domain closes over the site of phosphoryl transfer upon ATP binding. Assembling and dissambling the active center during each catalytic cycle provides an effective means to prevent ATP hydrolysis. Some bacteria have evolved a zinc-coordinating structure that stabilizes the LID domain.</text>
</comment>
<dbReference type="HAMAP" id="MF_00235">
    <property type="entry name" value="Adenylate_kinase_Adk"/>
    <property type="match status" value="1"/>
</dbReference>
<feature type="binding site" evidence="5">
    <location>
        <position position="135"/>
    </location>
    <ligand>
        <name>Zn(2+)</name>
        <dbReference type="ChEBI" id="CHEBI:29105"/>
        <note>structural</note>
    </ligand>
</feature>
<comment type="pathway">
    <text evidence="5">Purine metabolism; AMP biosynthesis via salvage pathway; AMP from ADP: step 1/1.</text>
</comment>
<feature type="binding site" evidence="5">
    <location>
        <position position="152"/>
    </location>
    <ligand>
        <name>Zn(2+)</name>
        <dbReference type="ChEBI" id="CHEBI:29105"/>
        <note>structural</note>
    </ligand>
</feature>
<keyword evidence="3 5" id="KW-0547">Nucleotide-binding</keyword>
<keyword evidence="5" id="KW-0862">Zinc</keyword>
<gene>
    <name evidence="5 8" type="primary">adk</name>
    <name evidence="8" type="ORF">HYD_1360</name>
</gene>
<evidence type="ECO:0000256" key="7">
    <source>
        <dbReference type="RuleBase" id="RU003331"/>
    </source>
</evidence>
<keyword evidence="2 5" id="KW-0545">Nucleotide biosynthesis</keyword>
<sequence>MISDVIVVLGPPGSGKGTQARALSCSLDVPSIGMGDLLRQEIADGTEIGRLIQAEVESGGAPDTALVMDVLNSRLRKISAGTVILEGFPRDLAQAEAFESVLKDLRAKILMVFLLVVPEEELVDRALRRYSCSGCSAIYSVGKRDTAVDGVCDVCRCTKFTRRSDDQSHIIRKRLMLDKKKASGLISFYEGSGMLMSMDGCAPVEEISRVMSRVIESKLSLL</sequence>
<protein>
    <recommendedName>
        <fullName evidence="5 7">Adenylate kinase</fullName>
        <shortName evidence="5">AK</shortName>
        <ecNumber evidence="5 7">2.7.4.3</ecNumber>
    </recommendedName>
    <alternativeName>
        <fullName evidence="5">ATP-AMP transphosphorylase</fullName>
    </alternativeName>
    <alternativeName>
        <fullName evidence="5">ATP:AMP phosphotransferase</fullName>
    </alternativeName>
    <alternativeName>
        <fullName evidence="5">Adenylate monophosphate kinase</fullName>
    </alternativeName>
</protein>
<accession>A0ABN6L2K3</accession>
<dbReference type="PRINTS" id="PR00094">
    <property type="entry name" value="ADENYLTKNASE"/>
</dbReference>
<dbReference type="EC" id="2.7.4.3" evidence="5 7"/>
<name>A0ABN6L2K3_9PROT</name>
<feature type="binding site" evidence="5">
    <location>
        <position position="129"/>
    </location>
    <ligand>
        <name>ATP</name>
        <dbReference type="ChEBI" id="CHEBI:30616"/>
    </ligand>
</feature>
<dbReference type="RefSeq" id="WP_236865312.1">
    <property type="nucleotide sequence ID" value="NZ_AP025225.1"/>
</dbReference>
<dbReference type="PANTHER" id="PTHR23359">
    <property type="entry name" value="NUCLEOTIDE KINASE"/>
    <property type="match status" value="1"/>
</dbReference>
<feature type="binding site" evidence="5">
    <location>
        <position position="132"/>
    </location>
    <ligand>
        <name>Zn(2+)</name>
        <dbReference type="ChEBI" id="CHEBI:29105"/>
        <note>structural</note>
    </ligand>
</feature>
<feature type="binding site" evidence="5">
    <location>
        <position position="155"/>
    </location>
    <ligand>
        <name>Zn(2+)</name>
        <dbReference type="ChEBI" id="CHEBI:29105"/>
        <note>structural</note>
    </ligand>
</feature>
<organism evidence="8 9">
    <name type="scientific">Candidatus Hydrogenosomobacter endosymbioticus</name>
    <dbReference type="NCBI Taxonomy" id="2558174"/>
    <lineage>
        <taxon>Bacteria</taxon>
        <taxon>Pseudomonadati</taxon>
        <taxon>Pseudomonadota</taxon>
        <taxon>Alphaproteobacteria</taxon>
        <taxon>Holosporales</taxon>
        <taxon>Holosporaceae</taxon>
        <taxon>Candidatus Hydrogenosomobacter</taxon>
    </lineage>
</organism>
<comment type="function">
    <text evidence="5">Catalyzes the reversible transfer of the terminal phosphate group between ATP and AMP. Plays an important role in cellular energy homeostasis and in adenine nucleotide metabolism.</text>
</comment>
<feature type="binding site" evidence="5">
    <location>
        <position position="163"/>
    </location>
    <ligand>
        <name>AMP</name>
        <dbReference type="ChEBI" id="CHEBI:456215"/>
    </ligand>
</feature>
<feature type="binding site" evidence="5">
    <location>
        <begin position="87"/>
        <end position="90"/>
    </location>
    <ligand>
        <name>AMP</name>
        <dbReference type="ChEBI" id="CHEBI:456215"/>
    </ligand>
</feature>
<feature type="binding site" evidence="5">
    <location>
        <begin position="138"/>
        <end position="139"/>
    </location>
    <ligand>
        <name>ATP</name>
        <dbReference type="ChEBI" id="CHEBI:30616"/>
    </ligand>
</feature>
<evidence type="ECO:0000256" key="6">
    <source>
        <dbReference type="RuleBase" id="RU003330"/>
    </source>
</evidence>
<feature type="binding site" evidence="5">
    <location>
        <position position="39"/>
    </location>
    <ligand>
        <name>AMP</name>
        <dbReference type="ChEBI" id="CHEBI:456215"/>
    </ligand>
</feature>
<comment type="subunit">
    <text evidence="5 7">Monomer.</text>
</comment>
<evidence type="ECO:0000256" key="4">
    <source>
        <dbReference type="ARBA" id="ARBA00022777"/>
    </source>
</evidence>
<dbReference type="GO" id="GO:0016301">
    <property type="term" value="F:kinase activity"/>
    <property type="evidence" value="ECO:0007669"/>
    <property type="project" value="UniProtKB-KW"/>
</dbReference>
<comment type="catalytic activity">
    <reaction evidence="5 7">
        <text>AMP + ATP = 2 ADP</text>
        <dbReference type="Rhea" id="RHEA:12973"/>
        <dbReference type="ChEBI" id="CHEBI:30616"/>
        <dbReference type="ChEBI" id="CHEBI:456215"/>
        <dbReference type="ChEBI" id="CHEBI:456216"/>
        <dbReference type="EC" id="2.7.4.3"/>
    </reaction>
</comment>
<feature type="binding site" evidence="5">
    <location>
        <position position="174"/>
    </location>
    <ligand>
        <name>AMP</name>
        <dbReference type="ChEBI" id="CHEBI:456215"/>
    </ligand>
</feature>
<dbReference type="Proteomes" id="UP001320209">
    <property type="component" value="Chromosome"/>
</dbReference>
<comment type="similarity">
    <text evidence="5 6">Belongs to the adenylate kinase family.</text>
</comment>
<dbReference type="InterPro" id="IPR027417">
    <property type="entry name" value="P-loop_NTPase"/>
</dbReference>
<keyword evidence="5 7" id="KW-0067">ATP-binding</keyword>
<feature type="binding site" evidence="5">
    <location>
        <position position="94"/>
    </location>
    <ligand>
        <name>AMP</name>
        <dbReference type="ChEBI" id="CHEBI:456215"/>
    </ligand>
</feature>
<keyword evidence="4 5" id="KW-0418">Kinase</keyword>
<keyword evidence="9" id="KW-1185">Reference proteome</keyword>
<comment type="caution">
    <text evidence="5">Lacks conserved residue(s) required for the propagation of feature annotation.</text>
</comment>
<keyword evidence="1 5" id="KW-0808">Transferase</keyword>
<reference evidence="8" key="1">
    <citation type="submission" date="2021-10" db="EMBL/GenBank/DDBJ databases">
        <title>Genome Sequence of The Candidatus Hydrogeosomobacter endosymbioticus, an Intracellular Bacterial Symbiont of the Anaerobic Ciliate GW7.</title>
        <authorList>
            <person name="Shiohama Y."/>
            <person name="Shinzato N."/>
        </authorList>
    </citation>
    <scope>NUCLEOTIDE SEQUENCE [LARGE SCALE GENOMIC DNA]</scope>
    <source>
        <strain evidence="8">200920</strain>
    </source>
</reference>
<dbReference type="SUPFAM" id="SSF52540">
    <property type="entry name" value="P-loop containing nucleoside triphosphate hydrolases"/>
    <property type="match status" value="1"/>
</dbReference>
<dbReference type="Pfam" id="PF00406">
    <property type="entry name" value="ADK"/>
    <property type="match status" value="1"/>
</dbReference>
<feature type="binding site" evidence="5">
    <location>
        <begin position="13"/>
        <end position="18"/>
    </location>
    <ligand>
        <name>ATP</name>
        <dbReference type="ChEBI" id="CHEBI:30616"/>
    </ligand>
</feature>